<comment type="caution">
    <text evidence="6">The sequence shown here is derived from an EMBL/GenBank/DDBJ whole genome shotgun (WGS) entry which is preliminary data.</text>
</comment>
<dbReference type="NCBIfam" id="NF041549">
    <property type="entry name" value="PssD"/>
    <property type="match status" value="1"/>
</dbReference>
<reference evidence="6 7" key="1">
    <citation type="submission" date="2016-03" db="EMBL/GenBank/DDBJ databases">
        <authorList>
            <person name="Ploux O."/>
        </authorList>
    </citation>
    <scope>NUCLEOTIDE SEQUENCE [LARGE SCALE GENOMIC DNA]</scope>
    <source>
        <strain evidence="6 7">R-45370</strain>
    </source>
</reference>
<evidence type="ECO:0000256" key="5">
    <source>
        <dbReference type="ARBA" id="ARBA00023136"/>
    </source>
</evidence>
<evidence type="ECO:0000256" key="2">
    <source>
        <dbReference type="ARBA" id="ARBA00022692"/>
    </source>
</evidence>
<dbReference type="Proteomes" id="UP000078476">
    <property type="component" value="Unassembled WGS sequence"/>
</dbReference>
<evidence type="ECO:0000313" key="6">
    <source>
        <dbReference type="EMBL" id="OAI13768.1"/>
    </source>
</evidence>
<evidence type="ECO:0000313" key="7">
    <source>
        <dbReference type="Proteomes" id="UP000078476"/>
    </source>
</evidence>
<dbReference type="Pfam" id="PF08660">
    <property type="entry name" value="Alg14"/>
    <property type="match status" value="1"/>
</dbReference>
<comment type="subcellular location">
    <subcellularLocation>
        <location evidence="1">Endoplasmic reticulum membrane</location>
        <topology evidence="1">Single-pass membrane protein</topology>
    </subcellularLocation>
</comment>
<evidence type="ECO:0000256" key="1">
    <source>
        <dbReference type="ARBA" id="ARBA00004389"/>
    </source>
</evidence>
<keyword evidence="5" id="KW-0472">Membrane</keyword>
<evidence type="ECO:0000256" key="3">
    <source>
        <dbReference type="ARBA" id="ARBA00022824"/>
    </source>
</evidence>
<keyword evidence="3" id="KW-0256">Endoplasmic reticulum</keyword>
<dbReference type="RefSeq" id="WP_066983955.1">
    <property type="nucleotide sequence ID" value="NZ_LUUI01000116.1"/>
</dbReference>
<dbReference type="InterPro" id="IPR013969">
    <property type="entry name" value="Oligosacch_biosynth_Alg14"/>
</dbReference>
<protein>
    <recommendedName>
        <fullName evidence="8">Polysaccharide biosynthesis protein</fullName>
    </recommendedName>
</protein>
<dbReference type="AlphaFoldDB" id="A0A177N6V5"/>
<keyword evidence="4" id="KW-1133">Transmembrane helix</keyword>
<proteinExistence type="predicted"/>
<gene>
    <name evidence="6" type="ORF">A1359_11680</name>
</gene>
<evidence type="ECO:0008006" key="8">
    <source>
        <dbReference type="Google" id="ProtNLM"/>
    </source>
</evidence>
<dbReference type="OrthoDB" id="5623083at2"/>
<dbReference type="STRING" id="980561.A1359_11680"/>
<keyword evidence="2" id="KW-0812">Transmembrane</keyword>
<accession>A0A177N6V5</accession>
<evidence type="ECO:0000256" key="4">
    <source>
        <dbReference type="ARBA" id="ARBA00022989"/>
    </source>
</evidence>
<dbReference type="GO" id="GO:0006488">
    <property type="term" value="P:dolichol-linked oligosaccharide biosynthetic process"/>
    <property type="evidence" value="ECO:0007669"/>
    <property type="project" value="InterPro"/>
</dbReference>
<organism evidence="6 7">
    <name type="scientific">Methylomonas lenta</name>
    <dbReference type="NCBI Taxonomy" id="980561"/>
    <lineage>
        <taxon>Bacteria</taxon>
        <taxon>Pseudomonadati</taxon>
        <taxon>Pseudomonadota</taxon>
        <taxon>Gammaproteobacteria</taxon>
        <taxon>Methylococcales</taxon>
        <taxon>Methylococcaceae</taxon>
        <taxon>Methylomonas</taxon>
    </lineage>
</organism>
<keyword evidence="7" id="KW-1185">Reference proteome</keyword>
<dbReference type="GO" id="GO:0004577">
    <property type="term" value="F:N-acetylglucosaminyldiphosphodolichol N-acetylglucosaminyltransferase activity"/>
    <property type="evidence" value="ECO:0007669"/>
    <property type="project" value="TreeGrafter"/>
</dbReference>
<dbReference type="Gene3D" id="3.40.50.2000">
    <property type="entry name" value="Glycogen Phosphorylase B"/>
    <property type="match status" value="1"/>
</dbReference>
<dbReference type="PANTHER" id="PTHR12154">
    <property type="entry name" value="GLYCOSYL TRANSFERASE-RELATED"/>
    <property type="match status" value="1"/>
</dbReference>
<dbReference type="EMBL" id="LUUI01000116">
    <property type="protein sequence ID" value="OAI13768.1"/>
    <property type="molecule type" value="Genomic_DNA"/>
</dbReference>
<name>A0A177N6V5_9GAMM</name>
<sequence>MLNQYSNELLNTQKKRLLFCFGEGGHASQASRLFIAMKPNLKDIEIVTIGDFHEKPFWSDVHFYYPPLRDKAQGYTLSGLLKAAGEIWSISRVICSASTQGIISTGPGFCTAICLIGRLCFKKTIHIETWSRFDTQSLTGKINYLICNKFYIQNKEQLKFYKNAKYCGLL</sequence>
<dbReference type="PANTHER" id="PTHR12154:SF4">
    <property type="entry name" value="UDP-N-ACETYLGLUCOSAMINE TRANSFERASE SUBUNIT ALG14 HOMOLOG"/>
    <property type="match status" value="1"/>
</dbReference>